<dbReference type="InterPro" id="IPR013601">
    <property type="entry name" value="FAE1_typ3_polyketide_synth"/>
</dbReference>
<dbReference type="Pfam" id="PF08392">
    <property type="entry name" value="FAE1_CUT1_RppA"/>
    <property type="match status" value="1"/>
</dbReference>
<gene>
    <name evidence="4" type="ORF">DEO72_LG9g754</name>
</gene>
<dbReference type="PANTHER" id="PTHR31561">
    <property type="entry name" value="3-KETOACYL-COA SYNTHASE"/>
    <property type="match status" value="1"/>
</dbReference>
<dbReference type="AlphaFoldDB" id="A0A4D6MXF2"/>
<evidence type="ECO:0000259" key="3">
    <source>
        <dbReference type="Pfam" id="PF08392"/>
    </source>
</evidence>
<evidence type="ECO:0000256" key="2">
    <source>
        <dbReference type="ARBA" id="ARBA00047375"/>
    </source>
</evidence>
<keyword evidence="1" id="KW-0012">Acyltransferase</keyword>
<dbReference type="InterPro" id="IPR016039">
    <property type="entry name" value="Thiolase-like"/>
</dbReference>
<dbReference type="GO" id="GO:0009922">
    <property type="term" value="F:fatty acid elongase activity"/>
    <property type="evidence" value="ECO:0007669"/>
    <property type="project" value="UniProtKB-EC"/>
</dbReference>
<dbReference type="GO" id="GO:0006633">
    <property type="term" value="P:fatty acid biosynthetic process"/>
    <property type="evidence" value="ECO:0007669"/>
    <property type="project" value="InterPro"/>
</dbReference>
<name>A0A4D6MXF2_VIGUN</name>
<organism evidence="4 5">
    <name type="scientific">Vigna unguiculata</name>
    <name type="common">Cowpea</name>
    <dbReference type="NCBI Taxonomy" id="3917"/>
    <lineage>
        <taxon>Eukaryota</taxon>
        <taxon>Viridiplantae</taxon>
        <taxon>Streptophyta</taxon>
        <taxon>Embryophyta</taxon>
        <taxon>Tracheophyta</taxon>
        <taxon>Spermatophyta</taxon>
        <taxon>Magnoliopsida</taxon>
        <taxon>eudicotyledons</taxon>
        <taxon>Gunneridae</taxon>
        <taxon>Pentapetalae</taxon>
        <taxon>rosids</taxon>
        <taxon>fabids</taxon>
        <taxon>Fabales</taxon>
        <taxon>Fabaceae</taxon>
        <taxon>Papilionoideae</taxon>
        <taxon>50 kb inversion clade</taxon>
        <taxon>NPAAA clade</taxon>
        <taxon>indigoferoid/millettioid clade</taxon>
        <taxon>Phaseoleae</taxon>
        <taxon>Vigna</taxon>
    </lineage>
</organism>
<evidence type="ECO:0000313" key="5">
    <source>
        <dbReference type="Proteomes" id="UP000501690"/>
    </source>
</evidence>
<keyword evidence="5" id="KW-1185">Reference proteome</keyword>
<reference evidence="4 5" key="1">
    <citation type="submission" date="2019-04" db="EMBL/GenBank/DDBJ databases">
        <title>An improved genome assembly and genetic linkage map for asparagus bean, Vigna unguiculata ssp. sesquipedialis.</title>
        <authorList>
            <person name="Xia Q."/>
            <person name="Zhang R."/>
            <person name="Dong Y."/>
        </authorList>
    </citation>
    <scope>NUCLEOTIDE SEQUENCE [LARGE SCALE GENOMIC DNA]</scope>
    <source>
        <tissue evidence="4">Leaf</tissue>
    </source>
</reference>
<accession>A0A4D6MXF2</accession>
<dbReference type="EMBL" id="CP039353">
    <property type="protein sequence ID" value="QCE05748.1"/>
    <property type="molecule type" value="Genomic_DNA"/>
</dbReference>
<keyword evidence="1" id="KW-0808">Transferase</keyword>
<feature type="domain" description="FAE" evidence="3">
    <location>
        <begin position="3"/>
        <end position="70"/>
    </location>
</feature>
<dbReference type="Gene3D" id="3.40.47.10">
    <property type="match status" value="1"/>
</dbReference>
<evidence type="ECO:0000313" key="4">
    <source>
        <dbReference type="EMBL" id="QCE05748.1"/>
    </source>
</evidence>
<comment type="catalytic activity">
    <reaction evidence="2">
        <text>a very-long-chain acyl-CoA + malonyl-CoA + H(+) = a very-long-chain 3-oxoacyl-CoA + CO2 + CoA</text>
        <dbReference type="Rhea" id="RHEA:32727"/>
        <dbReference type="ChEBI" id="CHEBI:15378"/>
        <dbReference type="ChEBI" id="CHEBI:16526"/>
        <dbReference type="ChEBI" id="CHEBI:57287"/>
        <dbReference type="ChEBI" id="CHEBI:57384"/>
        <dbReference type="ChEBI" id="CHEBI:90725"/>
        <dbReference type="ChEBI" id="CHEBI:90736"/>
        <dbReference type="EC" id="2.3.1.199"/>
    </reaction>
</comment>
<sequence>MYEEIDEIMFDTLDNLFKKTGMSPSEIDILVVNVSLFSPAPSLAARIINRYKMRENVKAFNLAGMGCSARDVYKRQLLRTCTRK</sequence>
<protein>
    <submittedName>
        <fullName evidence="4">Thiolase-like</fullName>
    </submittedName>
</protein>
<evidence type="ECO:0000256" key="1">
    <source>
        <dbReference type="ARBA" id="ARBA00023315"/>
    </source>
</evidence>
<dbReference type="InterPro" id="IPR012392">
    <property type="entry name" value="3-ktacl-CoA_syn"/>
</dbReference>
<proteinExistence type="predicted"/>
<dbReference type="GO" id="GO:0016020">
    <property type="term" value="C:membrane"/>
    <property type="evidence" value="ECO:0007669"/>
    <property type="project" value="InterPro"/>
</dbReference>
<dbReference type="SUPFAM" id="SSF53901">
    <property type="entry name" value="Thiolase-like"/>
    <property type="match status" value="1"/>
</dbReference>
<dbReference type="Proteomes" id="UP000501690">
    <property type="component" value="Linkage Group LG9"/>
</dbReference>